<evidence type="ECO:0000256" key="3">
    <source>
        <dbReference type="ARBA" id="ARBA00022679"/>
    </source>
</evidence>
<dbReference type="STRING" id="691883.A0A058Z5C1"/>
<evidence type="ECO:0000256" key="10">
    <source>
        <dbReference type="SAM" id="MobiDB-lite"/>
    </source>
</evidence>
<evidence type="ECO:0000256" key="5">
    <source>
        <dbReference type="ARBA" id="ARBA00022723"/>
    </source>
</evidence>
<comment type="similarity">
    <text evidence="2">Belongs to the SELO family.</text>
</comment>
<keyword evidence="6" id="KW-0547">Nucleotide-binding</keyword>
<dbReference type="GeneID" id="20528483"/>
<name>A0A058Z5C1_FONAL</name>
<evidence type="ECO:0000256" key="2">
    <source>
        <dbReference type="ARBA" id="ARBA00009747"/>
    </source>
</evidence>
<dbReference type="GO" id="GO:0070733">
    <property type="term" value="F:AMPylase activity"/>
    <property type="evidence" value="ECO:0007669"/>
    <property type="project" value="TreeGrafter"/>
</dbReference>
<evidence type="ECO:0000313" key="11">
    <source>
        <dbReference type="EMBL" id="KCV69326.1"/>
    </source>
</evidence>
<dbReference type="RefSeq" id="XP_009495891.1">
    <property type="nucleotide sequence ID" value="XM_009497616.1"/>
</dbReference>
<evidence type="ECO:0000256" key="9">
    <source>
        <dbReference type="ARBA" id="ARBA00031547"/>
    </source>
</evidence>
<keyword evidence="8" id="KW-0460">Magnesium</keyword>
<keyword evidence="5" id="KW-0479">Metal-binding</keyword>
<dbReference type="PANTHER" id="PTHR32057:SF14">
    <property type="entry name" value="PROTEIN ADENYLYLTRANSFERASE SELO, MITOCHONDRIAL"/>
    <property type="match status" value="1"/>
</dbReference>
<accession>A0A058Z5C1</accession>
<dbReference type="Pfam" id="PF02696">
    <property type="entry name" value="SelO"/>
    <property type="match status" value="2"/>
</dbReference>
<dbReference type="OrthoDB" id="10254721at2759"/>
<dbReference type="AlphaFoldDB" id="A0A058Z5C1"/>
<keyword evidence="12" id="KW-1185">Reference proteome</keyword>
<dbReference type="GO" id="GO:0046872">
    <property type="term" value="F:metal ion binding"/>
    <property type="evidence" value="ECO:0007669"/>
    <property type="project" value="UniProtKB-KW"/>
</dbReference>
<evidence type="ECO:0000256" key="4">
    <source>
        <dbReference type="ARBA" id="ARBA00022695"/>
    </source>
</evidence>
<keyword evidence="7" id="KW-0067">ATP-binding</keyword>
<proteinExistence type="inferred from homology"/>
<sequence>MYLGARLGRSLRPSPLPLFCHSIMPRRSLSSTPAAAPPAAGALHFRNVLLRTVPVNTVARGKVCSPGAAVRLSHAAGENPVAGNIGGQTFRLDLGQTVYSLCAGTGLTAPRVIAQNIGDLAEIGLRPEDLKSPQAAALLSLSEPSPDSAPEQPGPAPHRNLTTGAEPHAHCYSGYQFGYHALQLGDGRAISLGQVQGCGAPAPVAGSIFAASKPTPLPSDPPSVFEGLVEVQVKGAGLTPYSRQGDGRAVYRSSVREFLCSAFMRAVGVASTGAPVLMLGEDFAFRQPEPNSGAVFEICCGLMRTAAPSHLRIGSFEALAFSRKTPAPAGSALLRTAILQDPGMDEGLTDLERQAVRYVRRLGVDRADGLAGAPGPEPPLRLTGTPESPAAAAALDRVLARVLVRAAARRNARLVAQWQAVGFIHGVLNTDNVSIHGLTIDYGPFSFVSQYARNASGNLSDSSGVYAFDCQPDVVRRNVLSLAAHLRRSLFPQVDPAPGADDLAALLGNLPAEYGVEAHLDGEELLGVARDTFDRHFRQEEDRLHQAKFGLVTAVSEDDRRLFRDFYHLLQETGSDMTTAFRLLACIPSGFESGQERQELARLAQLDYPEALLAPAAAAAIREAATSAPSPADPASVDAMVRRVLLILKHSRSANWRVEALVADLADRLASSGADPVRPTGTPDLVTYLLETFPALADDRAATMTSLMPGHTLGRMVAVLQTHRHLLPAHYAPEDVAHFERLFDQLAALPDEKEALDEAFDRQWLDWIARYQARLGRDQPSSLTRAEKIRQAAVRIIPRHHTLQRLIAASAPLFEERPAGTLFSVDVGQSDAEPSFVLTADCRPELLAQYQALLTRPFDMPSPELYSGVEGSSEAESTGRTIAVGWAAYGPPRHGLDDMRCALSCSS</sequence>
<dbReference type="eggNOG" id="KOG2542">
    <property type="taxonomic scope" value="Eukaryota"/>
</dbReference>
<comment type="cofactor">
    <cofactor evidence="1">
        <name>Mg(2+)</name>
        <dbReference type="ChEBI" id="CHEBI:18420"/>
    </cofactor>
</comment>
<gene>
    <name evidence="11" type="ORF">H696_03758</name>
</gene>
<dbReference type="Proteomes" id="UP000030693">
    <property type="component" value="Unassembled WGS sequence"/>
</dbReference>
<dbReference type="GO" id="GO:0005524">
    <property type="term" value="F:ATP binding"/>
    <property type="evidence" value="ECO:0007669"/>
    <property type="project" value="UniProtKB-KW"/>
</dbReference>
<dbReference type="PANTHER" id="PTHR32057">
    <property type="entry name" value="PROTEIN ADENYLYLTRANSFERASE SELO, MITOCHONDRIAL"/>
    <property type="match status" value="1"/>
</dbReference>
<evidence type="ECO:0000313" key="12">
    <source>
        <dbReference type="Proteomes" id="UP000030693"/>
    </source>
</evidence>
<evidence type="ECO:0000256" key="1">
    <source>
        <dbReference type="ARBA" id="ARBA00001946"/>
    </source>
</evidence>
<reference evidence="11" key="1">
    <citation type="submission" date="2013-04" db="EMBL/GenBank/DDBJ databases">
        <title>The Genome Sequence of Fonticula alba ATCC 38817.</title>
        <authorList>
            <consortium name="The Broad Institute Genomics Platform"/>
            <person name="Russ C."/>
            <person name="Cuomo C."/>
            <person name="Burger G."/>
            <person name="Gray M.W."/>
            <person name="Holland P.W.H."/>
            <person name="King N."/>
            <person name="Lang F.B.F."/>
            <person name="Roger A.J."/>
            <person name="Ruiz-Trillo I."/>
            <person name="Brown M."/>
            <person name="Walker B."/>
            <person name="Young S."/>
            <person name="Zeng Q."/>
            <person name="Gargeya S."/>
            <person name="Fitzgerald M."/>
            <person name="Haas B."/>
            <person name="Abouelleil A."/>
            <person name="Allen A.W."/>
            <person name="Alvarado L."/>
            <person name="Arachchi H.M."/>
            <person name="Berlin A.M."/>
            <person name="Chapman S.B."/>
            <person name="Gainer-Dewar J."/>
            <person name="Goldberg J."/>
            <person name="Griggs A."/>
            <person name="Gujja S."/>
            <person name="Hansen M."/>
            <person name="Howarth C."/>
            <person name="Imamovic A."/>
            <person name="Ireland A."/>
            <person name="Larimer J."/>
            <person name="McCowan C."/>
            <person name="Murphy C."/>
            <person name="Pearson M."/>
            <person name="Poon T.W."/>
            <person name="Priest M."/>
            <person name="Roberts A."/>
            <person name="Saif S."/>
            <person name="Shea T."/>
            <person name="Sisk P."/>
            <person name="Sykes S."/>
            <person name="Wortman J."/>
            <person name="Nusbaum C."/>
            <person name="Birren B."/>
        </authorList>
    </citation>
    <scope>NUCLEOTIDE SEQUENCE [LARGE SCALE GENOMIC DNA]</scope>
    <source>
        <strain evidence="11">ATCC 38817</strain>
    </source>
</reference>
<evidence type="ECO:0000256" key="6">
    <source>
        <dbReference type="ARBA" id="ARBA00022741"/>
    </source>
</evidence>
<organism evidence="11">
    <name type="scientific">Fonticula alba</name>
    <name type="common">Slime mold</name>
    <dbReference type="NCBI Taxonomy" id="691883"/>
    <lineage>
        <taxon>Eukaryota</taxon>
        <taxon>Rotosphaerida</taxon>
        <taxon>Fonticulaceae</taxon>
        <taxon>Fonticula</taxon>
    </lineage>
</organism>
<evidence type="ECO:0000256" key="8">
    <source>
        <dbReference type="ARBA" id="ARBA00022842"/>
    </source>
</evidence>
<protein>
    <recommendedName>
        <fullName evidence="9">Selenoprotein O</fullName>
    </recommendedName>
</protein>
<keyword evidence="3" id="KW-0808">Transferase</keyword>
<evidence type="ECO:0000256" key="7">
    <source>
        <dbReference type="ARBA" id="ARBA00022840"/>
    </source>
</evidence>
<feature type="region of interest" description="Disordered" evidence="10">
    <location>
        <begin position="141"/>
        <end position="165"/>
    </location>
</feature>
<dbReference type="InterPro" id="IPR003846">
    <property type="entry name" value="SelO"/>
</dbReference>
<keyword evidence="4" id="KW-0548">Nucleotidyltransferase</keyword>
<dbReference type="EMBL" id="KB932206">
    <property type="protein sequence ID" value="KCV69326.1"/>
    <property type="molecule type" value="Genomic_DNA"/>
</dbReference>